<reference evidence="2 3" key="1">
    <citation type="journal article" date="2019" name="Nat. Ecol. Evol.">
        <title>Megaphylogeny resolves global patterns of mushroom evolution.</title>
        <authorList>
            <person name="Varga T."/>
            <person name="Krizsan K."/>
            <person name="Foldi C."/>
            <person name="Dima B."/>
            <person name="Sanchez-Garcia M."/>
            <person name="Sanchez-Ramirez S."/>
            <person name="Szollosi G.J."/>
            <person name="Szarkandi J.G."/>
            <person name="Papp V."/>
            <person name="Albert L."/>
            <person name="Andreopoulos W."/>
            <person name="Angelini C."/>
            <person name="Antonin V."/>
            <person name="Barry K.W."/>
            <person name="Bougher N.L."/>
            <person name="Buchanan P."/>
            <person name="Buyck B."/>
            <person name="Bense V."/>
            <person name="Catcheside P."/>
            <person name="Chovatia M."/>
            <person name="Cooper J."/>
            <person name="Damon W."/>
            <person name="Desjardin D."/>
            <person name="Finy P."/>
            <person name="Geml J."/>
            <person name="Haridas S."/>
            <person name="Hughes K."/>
            <person name="Justo A."/>
            <person name="Karasinski D."/>
            <person name="Kautmanova I."/>
            <person name="Kiss B."/>
            <person name="Kocsube S."/>
            <person name="Kotiranta H."/>
            <person name="LaButti K.M."/>
            <person name="Lechner B.E."/>
            <person name="Liimatainen K."/>
            <person name="Lipzen A."/>
            <person name="Lukacs Z."/>
            <person name="Mihaltcheva S."/>
            <person name="Morgado L.N."/>
            <person name="Niskanen T."/>
            <person name="Noordeloos M.E."/>
            <person name="Ohm R.A."/>
            <person name="Ortiz-Santana B."/>
            <person name="Ovrebo C."/>
            <person name="Racz N."/>
            <person name="Riley R."/>
            <person name="Savchenko A."/>
            <person name="Shiryaev A."/>
            <person name="Soop K."/>
            <person name="Spirin V."/>
            <person name="Szebenyi C."/>
            <person name="Tomsovsky M."/>
            <person name="Tulloss R.E."/>
            <person name="Uehling J."/>
            <person name="Grigoriev I.V."/>
            <person name="Vagvolgyi C."/>
            <person name="Papp T."/>
            <person name="Martin F.M."/>
            <person name="Miettinen O."/>
            <person name="Hibbett D.S."/>
            <person name="Nagy L.G."/>
        </authorList>
    </citation>
    <scope>NUCLEOTIDE SEQUENCE [LARGE SCALE GENOMIC DNA]</scope>
    <source>
        <strain evidence="2 3">CBS 166.37</strain>
    </source>
</reference>
<feature type="compositionally biased region" description="Basic and acidic residues" evidence="1">
    <location>
        <begin position="227"/>
        <end position="236"/>
    </location>
</feature>
<proteinExistence type="predicted"/>
<dbReference type="OrthoDB" id="76224at2759"/>
<sequence length="275" mass="29886">MRSPSPSSSSSDPESSVPQVSAKTSKKTKDKGKNKAAANGKNEGTDSNWAYQPPQGTVLVEDDVDAGEFDWDVIKQNEDLELWLIRVPDSVKPKHLDNLKLEVPSSSKTARIGSLKRKLATYDMWNVGDDVDQQPVGGEEVKGLSCLLPRKGRKGRLYPAPKSITRHLVMSAQAVVPAALETEEGTPKYKNPPRQCYPKDVLTHRFVPFNSIRNATTEDVTMGDVEEAPKKAKVEAVGDAPAVEGKKPKGKKRKGDGDAEAPTQKKAKKSKTAAS</sequence>
<feature type="compositionally biased region" description="Low complexity" evidence="1">
    <location>
        <begin position="1"/>
        <end position="23"/>
    </location>
</feature>
<feature type="compositionally biased region" description="Basic residues" evidence="1">
    <location>
        <begin position="265"/>
        <end position="275"/>
    </location>
</feature>
<accession>A0A5C3LFS8</accession>
<evidence type="ECO:0000313" key="3">
    <source>
        <dbReference type="Proteomes" id="UP000308652"/>
    </source>
</evidence>
<feature type="region of interest" description="Disordered" evidence="1">
    <location>
        <begin position="220"/>
        <end position="275"/>
    </location>
</feature>
<dbReference type="Pfam" id="PF08208">
    <property type="entry name" value="RNA_polI_A34"/>
    <property type="match status" value="1"/>
</dbReference>
<dbReference type="Gene3D" id="6.20.250.70">
    <property type="match status" value="1"/>
</dbReference>
<dbReference type="EMBL" id="ML213692">
    <property type="protein sequence ID" value="TFK31974.1"/>
    <property type="molecule type" value="Genomic_DNA"/>
</dbReference>
<organism evidence="2 3">
    <name type="scientific">Crucibulum laeve</name>
    <dbReference type="NCBI Taxonomy" id="68775"/>
    <lineage>
        <taxon>Eukaryota</taxon>
        <taxon>Fungi</taxon>
        <taxon>Dikarya</taxon>
        <taxon>Basidiomycota</taxon>
        <taxon>Agaricomycotina</taxon>
        <taxon>Agaricomycetes</taxon>
        <taxon>Agaricomycetidae</taxon>
        <taxon>Agaricales</taxon>
        <taxon>Agaricineae</taxon>
        <taxon>Nidulariaceae</taxon>
        <taxon>Crucibulum</taxon>
    </lineage>
</organism>
<protein>
    <recommendedName>
        <fullName evidence="4">DNA-directed RNA polymerase I subunit RPA34.5-domain-containing protein</fullName>
    </recommendedName>
</protein>
<name>A0A5C3LFS8_9AGAR</name>
<evidence type="ECO:0000256" key="1">
    <source>
        <dbReference type="SAM" id="MobiDB-lite"/>
    </source>
</evidence>
<evidence type="ECO:0000313" key="2">
    <source>
        <dbReference type="EMBL" id="TFK31974.1"/>
    </source>
</evidence>
<feature type="region of interest" description="Disordered" evidence="1">
    <location>
        <begin position="1"/>
        <end position="56"/>
    </location>
</feature>
<feature type="compositionally biased region" description="Basic residues" evidence="1">
    <location>
        <begin position="24"/>
        <end position="34"/>
    </location>
</feature>
<gene>
    <name evidence="2" type="ORF">BDQ12DRAFT_639357</name>
</gene>
<dbReference type="GO" id="GO:0006360">
    <property type="term" value="P:transcription by RNA polymerase I"/>
    <property type="evidence" value="ECO:0007669"/>
    <property type="project" value="InterPro"/>
</dbReference>
<dbReference type="Proteomes" id="UP000308652">
    <property type="component" value="Unassembled WGS sequence"/>
</dbReference>
<dbReference type="InterPro" id="IPR013240">
    <property type="entry name" value="DNA-dir_RNA_pol1_su_RPA34"/>
</dbReference>
<keyword evidence="3" id="KW-1185">Reference proteome</keyword>
<evidence type="ECO:0008006" key="4">
    <source>
        <dbReference type="Google" id="ProtNLM"/>
    </source>
</evidence>
<dbReference type="AlphaFoldDB" id="A0A5C3LFS8"/>